<evidence type="ECO:0000313" key="2">
    <source>
        <dbReference type="EMBL" id="KAK2964706.1"/>
    </source>
</evidence>
<evidence type="ECO:0000313" key="3">
    <source>
        <dbReference type="Proteomes" id="UP001281761"/>
    </source>
</evidence>
<organism evidence="2 3">
    <name type="scientific">Blattamonas nauphoetae</name>
    <dbReference type="NCBI Taxonomy" id="2049346"/>
    <lineage>
        <taxon>Eukaryota</taxon>
        <taxon>Metamonada</taxon>
        <taxon>Preaxostyla</taxon>
        <taxon>Oxymonadida</taxon>
        <taxon>Blattamonas</taxon>
    </lineage>
</organism>
<feature type="compositionally biased region" description="Polar residues" evidence="1">
    <location>
        <begin position="48"/>
        <end position="76"/>
    </location>
</feature>
<name>A0ABQ9YLT1_9EUKA</name>
<protein>
    <submittedName>
        <fullName evidence="2">Uncharacterized protein</fullName>
    </submittedName>
</protein>
<gene>
    <name evidence="2" type="ORF">BLNAU_6</name>
</gene>
<accession>A0ABQ9YLT1</accession>
<feature type="region of interest" description="Disordered" evidence="1">
    <location>
        <begin position="1"/>
        <end position="76"/>
    </location>
</feature>
<sequence>MAASRPDGGGVTASRRNNLQSSTNRNPKDVQKVCVSGSVREEKDDSCPVSTNESSCIIGNNSNPADASRNLAGSSR</sequence>
<dbReference type="Proteomes" id="UP001281761">
    <property type="component" value="Unassembled WGS sequence"/>
</dbReference>
<comment type="caution">
    <text evidence="2">The sequence shown here is derived from an EMBL/GenBank/DDBJ whole genome shotgun (WGS) entry which is preliminary data.</text>
</comment>
<proteinExistence type="predicted"/>
<keyword evidence="3" id="KW-1185">Reference proteome</keyword>
<dbReference type="EMBL" id="JARBJD010000001">
    <property type="protein sequence ID" value="KAK2964706.1"/>
    <property type="molecule type" value="Genomic_DNA"/>
</dbReference>
<reference evidence="2 3" key="1">
    <citation type="journal article" date="2022" name="bioRxiv">
        <title>Genomics of Preaxostyla Flagellates Illuminates Evolutionary Transitions and the Path Towards Mitochondrial Loss.</title>
        <authorList>
            <person name="Novak L.V.F."/>
            <person name="Treitli S.C."/>
            <person name="Pyrih J."/>
            <person name="Halakuc P."/>
            <person name="Pipaliya S.V."/>
            <person name="Vacek V."/>
            <person name="Brzon O."/>
            <person name="Soukal P."/>
            <person name="Eme L."/>
            <person name="Dacks J.B."/>
            <person name="Karnkowska A."/>
            <person name="Elias M."/>
            <person name="Hampl V."/>
        </authorList>
    </citation>
    <scope>NUCLEOTIDE SEQUENCE [LARGE SCALE GENOMIC DNA]</scope>
    <source>
        <strain evidence="2">NAU3</strain>
        <tissue evidence="2">Gut</tissue>
    </source>
</reference>
<feature type="compositionally biased region" description="Polar residues" evidence="1">
    <location>
        <begin position="14"/>
        <end position="25"/>
    </location>
</feature>
<evidence type="ECO:0000256" key="1">
    <source>
        <dbReference type="SAM" id="MobiDB-lite"/>
    </source>
</evidence>